<evidence type="ECO:0000313" key="3">
    <source>
        <dbReference type="Proteomes" id="UP000003824"/>
    </source>
</evidence>
<protein>
    <submittedName>
        <fullName evidence="2">Predicted protein</fullName>
    </submittedName>
</protein>
<evidence type="ECO:0000256" key="1">
    <source>
        <dbReference type="SAM" id="MobiDB-lite"/>
    </source>
</evidence>
<reference evidence="3" key="1">
    <citation type="submission" date="2008-12" db="EMBL/GenBank/DDBJ databases">
        <title>Annotation of Streptomyces ghanaensis ATCC 14672.</title>
        <authorList>
            <consortium name="The Broad Institute Genome Sequencing Platform"/>
            <consortium name="Broad Institute Microbial Sequencing Center"/>
            <person name="Fischbach M."/>
            <person name="Ward D."/>
            <person name="Young S."/>
            <person name="Kodira C.D."/>
            <person name="Zeng Q."/>
            <person name="Koehrsen M."/>
            <person name="Godfrey P."/>
            <person name="Alvarado L."/>
            <person name="Berlin A.M."/>
            <person name="Borenstein D."/>
            <person name="Chen Z."/>
            <person name="Engels R."/>
            <person name="Freedman E."/>
            <person name="Gellesch M."/>
            <person name="Goldberg J."/>
            <person name="Griggs A."/>
            <person name="Gujja S."/>
            <person name="Heiman D.I."/>
            <person name="Hepburn T.A."/>
            <person name="Howarth C."/>
            <person name="Jen D."/>
            <person name="Larson L."/>
            <person name="Lewis B."/>
            <person name="Mehta T."/>
            <person name="Park D."/>
            <person name="Pearson M."/>
            <person name="Roberts A."/>
            <person name="Saif S."/>
            <person name="Shea T.D."/>
            <person name="Shenoy N."/>
            <person name="Sisk P."/>
            <person name="Stolte C."/>
            <person name="Sykes S.N."/>
            <person name="Walk T."/>
            <person name="White J."/>
            <person name="Yandava C."/>
            <person name="Straight P."/>
            <person name="Clardy J."/>
            <person name="Hung D."/>
            <person name="Kolter R."/>
            <person name="Mekalanos J."/>
            <person name="Walker S."/>
            <person name="Walsh C.T."/>
            <person name="Wieland B.L.C."/>
            <person name="Ilzarbe M."/>
            <person name="Galagan J."/>
            <person name="Nusbaum C."/>
            <person name="Birren B."/>
        </authorList>
    </citation>
    <scope>NUCLEOTIDE SEQUENCE [LARGE SCALE GENOMIC DNA]</scope>
    <source>
        <strain evidence="3">ATCC 14672 / DSM 40746 / JCM 4963 / KCTC 9882 / NRRL B-12104 / FH 1290</strain>
    </source>
</reference>
<dbReference type="Proteomes" id="UP000003824">
    <property type="component" value="Unassembled WGS sequence"/>
</dbReference>
<feature type="compositionally biased region" description="Pro residues" evidence="1">
    <location>
        <begin position="82"/>
        <end position="91"/>
    </location>
</feature>
<feature type="region of interest" description="Disordered" evidence="1">
    <location>
        <begin position="72"/>
        <end position="100"/>
    </location>
</feature>
<gene>
    <name evidence="2" type="ORF">SSFG_04619</name>
</gene>
<proteinExistence type="predicted"/>
<organism evidence="2 3">
    <name type="scientific">Streptomyces viridosporus (strain ATCC 14672 / DSM 40746 / JCM 4963 / KCTC 9882 / NRRL B-12104 / FH 1290)</name>
    <name type="common">Streptomyces ghanaensis</name>
    <dbReference type="NCBI Taxonomy" id="566461"/>
    <lineage>
        <taxon>Bacteria</taxon>
        <taxon>Bacillati</taxon>
        <taxon>Actinomycetota</taxon>
        <taxon>Actinomycetes</taxon>
        <taxon>Kitasatosporales</taxon>
        <taxon>Streptomycetaceae</taxon>
        <taxon>Streptomyces</taxon>
    </lineage>
</organism>
<dbReference type="AlphaFoldDB" id="D6A223"/>
<accession>D6A223</accession>
<dbReference type="EMBL" id="DS999641">
    <property type="protein sequence ID" value="EFE69377.2"/>
    <property type="molecule type" value="Genomic_DNA"/>
</dbReference>
<feature type="region of interest" description="Disordered" evidence="1">
    <location>
        <begin position="1"/>
        <end position="47"/>
    </location>
</feature>
<evidence type="ECO:0000313" key="2">
    <source>
        <dbReference type="EMBL" id="EFE69377.2"/>
    </source>
</evidence>
<sequence length="100" mass="10995">MAEAGRTARWASTTSTDRPPSRPSNRRVNRVAPYGSPVRPPRHEEVRSAPAVRPAYAFASFVSQRPPFGHTRHGCAGFPSHPRTPPDPLPPGVVHRARGW</sequence>
<name>D6A223_STRV1</name>